<evidence type="ECO:0000256" key="1">
    <source>
        <dbReference type="SAM" id="MobiDB-lite"/>
    </source>
</evidence>
<dbReference type="WBParaSite" id="TMUE_1000004851.1">
    <property type="protein sequence ID" value="TMUE_1000004851.1"/>
    <property type="gene ID" value="WBGene00299120"/>
</dbReference>
<accession>A0A5S6QBY8</accession>
<organism evidence="2 3">
    <name type="scientific">Trichuris muris</name>
    <name type="common">Mouse whipworm</name>
    <dbReference type="NCBI Taxonomy" id="70415"/>
    <lineage>
        <taxon>Eukaryota</taxon>
        <taxon>Metazoa</taxon>
        <taxon>Ecdysozoa</taxon>
        <taxon>Nematoda</taxon>
        <taxon>Enoplea</taxon>
        <taxon>Dorylaimia</taxon>
        <taxon>Trichinellida</taxon>
        <taxon>Trichuridae</taxon>
        <taxon>Trichuris</taxon>
    </lineage>
</organism>
<reference evidence="3" key="1">
    <citation type="submission" date="2019-12" db="UniProtKB">
        <authorList>
            <consortium name="WormBaseParasite"/>
        </authorList>
    </citation>
    <scope>IDENTIFICATION</scope>
</reference>
<feature type="compositionally biased region" description="Polar residues" evidence="1">
    <location>
        <begin position="1"/>
        <end position="14"/>
    </location>
</feature>
<sequence>MSLSNFEHPTSPSLRRSAKPRDGSGPMEVTYLARPSEVMSGTSKSSRSGDRPLATHARLERAGPPSRNGTPAGGAQPKVESLACGSAGEESPAGKTEHY</sequence>
<dbReference type="Proteomes" id="UP000046395">
    <property type="component" value="Unassembled WGS sequence"/>
</dbReference>
<name>A0A5S6QBY8_TRIMR</name>
<dbReference type="AlphaFoldDB" id="A0A5S6QBY8"/>
<protein>
    <submittedName>
        <fullName evidence="3">Uncharacterized protein</fullName>
    </submittedName>
</protein>
<proteinExistence type="predicted"/>
<evidence type="ECO:0000313" key="2">
    <source>
        <dbReference type="Proteomes" id="UP000046395"/>
    </source>
</evidence>
<feature type="region of interest" description="Disordered" evidence="1">
    <location>
        <begin position="1"/>
        <end position="99"/>
    </location>
</feature>
<evidence type="ECO:0000313" key="3">
    <source>
        <dbReference type="WBParaSite" id="TMUE_1000004851.1"/>
    </source>
</evidence>
<keyword evidence="2" id="KW-1185">Reference proteome</keyword>